<evidence type="ECO:0000256" key="2">
    <source>
        <dbReference type="SAM" id="Phobius"/>
    </source>
</evidence>
<reference evidence="3 4" key="1">
    <citation type="submission" date="2017-05" db="EMBL/GenBank/DDBJ databases">
        <title>Draft genome sequence of Elsinoe australis.</title>
        <authorList>
            <person name="Cheng Q."/>
        </authorList>
    </citation>
    <scope>NUCLEOTIDE SEQUENCE [LARGE SCALE GENOMIC DNA]</scope>
    <source>
        <strain evidence="3 4">NL1</strain>
    </source>
</reference>
<evidence type="ECO:0000313" key="4">
    <source>
        <dbReference type="Proteomes" id="UP000243723"/>
    </source>
</evidence>
<dbReference type="PANTHER" id="PTHR35394:SF5">
    <property type="entry name" value="DUF3176 DOMAIN-CONTAINING PROTEIN"/>
    <property type="match status" value="1"/>
</dbReference>
<keyword evidence="2" id="KW-0812">Transmembrane</keyword>
<keyword evidence="2" id="KW-0472">Membrane</keyword>
<comment type="caution">
    <text evidence="3">The sequence shown here is derived from an EMBL/GenBank/DDBJ whole genome shotgun (WGS) entry which is preliminary data.</text>
</comment>
<evidence type="ECO:0000256" key="1">
    <source>
        <dbReference type="SAM" id="MobiDB-lite"/>
    </source>
</evidence>
<proteinExistence type="predicted"/>
<feature type="region of interest" description="Disordered" evidence="1">
    <location>
        <begin position="1"/>
        <end position="78"/>
    </location>
</feature>
<feature type="compositionally biased region" description="Low complexity" evidence="1">
    <location>
        <begin position="38"/>
        <end position="55"/>
    </location>
</feature>
<sequence>MPERGRGPPYPYDPNEHTPPACDQTVQHRDVSPEISVSNPSTPLQSQSPPQYPGSREGSPGATKEHPTVTVQSCEDPSRPSRWQRIRYWANQTWAYEIAACCISAITLAGVIILLATRQNKPLPEWPALITLNSLIAVLSTIMKGCMIFAVAEGISQQKWSWFLEPRKLSDLATFDSASRGPWGSLLFLCSGRLDIIATLGAAITVIALAIDRFAQQVFLFESCTLPINDTRASIPRVQTFAPYVAGDRTFVGGAQMAGLSRISRSSYSAMIEPDAHLPPRLDPSCPAGNCTWIASEGYYSTLMLDHECIDITSKIVNTTGRMDNVSTYKYGIYITDDWDRPKNLTIDYSTLMASLPGYEWFTNTRAAPYANDSLFAFGALYWKGAGQETSTQDNTAHGIACHLWMSHKYLNAEVRSGVLTETVVNATRFPGFQKLTRFVRDGEWHNCTGERGPTRDATLPLVNGQTIMTNHDRMLYYGHLAPVNLTWFDPLCAVQPGPLITTNLKSYLESLFTVRLTGALSSLDHESLLSVLTTWGSCCTL</sequence>
<evidence type="ECO:0000313" key="3">
    <source>
        <dbReference type="EMBL" id="PSK43088.1"/>
    </source>
</evidence>
<dbReference type="EMBL" id="NHZQ01000331">
    <property type="protein sequence ID" value="PSK43088.1"/>
    <property type="molecule type" value="Genomic_DNA"/>
</dbReference>
<dbReference type="PANTHER" id="PTHR35394">
    <property type="entry name" value="DUF3176 DOMAIN-CONTAINING PROTEIN"/>
    <property type="match status" value="1"/>
</dbReference>
<gene>
    <name evidence="3" type="ORF">B9Z65_7042</name>
</gene>
<protein>
    <submittedName>
        <fullName evidence="3">Uncharacterized protein</fullName>
    </submittedName>
</protein>
<dbReference type="STRING" id="40998.A0A2P7Z4D9"/>
<name>A0A2P7Z4D9_9PEZI</name>
<dbReference type="Pfam" id="PF11374">
    <property type="entry name" value="DUF3176"/>
    <property type="match status" value="1"/>
</dbReference>
<organism evidence="3 4">
    <name type="scientific">Elsinoe australis</name>
    <dbReference type="NCBI Taxonomy" id="40998"/>
    <lineage>
        <taxon>Eukaryota</taxon>
        <taxon>Fungi</taxon>
        <taxon>Dikarya</taxon>
        <taxon>Ascomycota</taxon>
        <taxon>Pezizomycotina</taxon>
        <taxon>Dothideomycetes</taxon>
        <taxon>Dothideomycetidae</taxon>
        <taxon>Myriangiales</taxon>
        <taxon>Elsinoaceae</taxon>
        <taxon>Elsinoe</taxon>
    </lineage>
</organism>
<accession>A0A2P7Z4D9</accession>
<dbReference type="OrthoDB" id="5376804at2759"/>
<dbReference type="AlphaFoldDB" id="A0A2P7Z4D9"/>
<keyword evidence="4" id="KW-1185">Reference proteome</keyword>
<keyword evidence="2" id="KW-1133">Transmembrane helix</keyword>
<feature type="transmembrane region" description="Helical" evidence="2">
    <location>
        <begin position="128"/>
        <end position="152"/>
    </location>
</feature>
<feature type="transmembrane region" description="Helical" evidence="2">
    <location>
        <begin position="94"/>
        <end position="116"/>
    </location>
</feature>
<feature type="transmembrane region" description="Helical" evidence="2">
    <location>
        <begin position="186"/>
        <end position="211"/>
    </location>
</feature>
<dbReference type="Proteomes" id="UP000243723">
    <property type="component" value="Unassembled WGS sequence"/>
</dbReference>
<dbReference type="InterPro" id="IPR021514">
    <property type="entry name" value="DUF3176"/>
</dbReference>